<dbReference type="EMBL" id="NWSV01000004">
    <property type="protein sequence ID" value="PDT04857.1"/>
    <property type="molecule type" value="Genomic_DNA"/>
</dbReference>
<comment type="caution">
    <text evidence="2">The sequence shown here is derived from an EMBL/GenBank/DDBJ whole genome shotgun (WGS) entry which is preliminary data.</text>
</comment>
<dbReference type="AlphaFoldDB" id="A0A2A6JEY6"/>
<reference evidence="2 3" key="1">
    <citation type="submission" date="2017-09" db="EMBL/GenBank/DDBJ databases">
        <title>Comparative genomics of rhizobia isolated from Phaseolus vulgaris in China.</title>
        <authorList>
            <person name="Tong W."/>
        </authorList>
    </citation>
    <scope>NUCLEOTIDE SEQUENCE [LARGE SCALE GENOMIC DNA]</scope>
    <source>
        <strain evidence="2 3">C5</strain>
    </source>
</reference>
<accession>A0A2A6JEY6</accession>
<evidence type="ECO:0000313" key="2">
    <source>
        <dbReference type="EMBL" id="PDT04857.1"/>
    </source>
</evidence>
<name>A0A2A6JEY6_9HYPH</name>
<evidence type="ECO:0000313" key="3">
    <source>
        <dbReference type="Proteomes" id="UP000220768"/>
    </source>
</evidence>
<gene>
    <name evidence="2" type="ORF">CO666_08985</name>
</gene>
<proteinExistence type="predicted"/>
<feature type="region of interest" description="Disordered" evidence="1">
    <location>
        <begin position="20"/>
        <end position="60"/>
    </location>
</feature>
<sequence length="60" mass="6651">MPQLLVGAVWMLGSRPSMTEDGVAEEAHRGADTRLRNEVRPHQIANVQPSSTTQRAGRQR</sequence>
<evidence type="ECO:0000256" key="1">
    <source>
        <dbReference type="SAM" id="MobiDB-lite"/>
    </source>
</evidence>
<feature type="compositionally biased region" description="Basic and acidic residues" evidence="1">
    <location>
        <begin position="25"/>
        <end position="41"/>
    </location>
</feature>
<organism evidence="2 3">
    <name type="scientific">Rhizobium chutanense</name>
    <dbReference type="NCBI Taxonomy" id="2035448"/>
    <lineage>
        <taxon>Bacteria</taxon>
        <taxon>Pseudomonadati</taxon>
        <taxon>Pseudomonadota</taxon>
        <taxon>Alphaproteobacteria</taxon>
        <taxon>Hyphomicrobiales</taxon>
        <taxon>Rhizobiaceae</taxon>
        <taxon>Rhizobium/Agrobacterium group</taxon>
        <taxon>Rhizobium</taxon>
    </lineage>
</organism>
<feature type="compositionally biased region" description="Polar residues" evidence="1">
    <location>
        <begin position="45"/>
        <end position="60"/>
    </location>
</feature>
<keyword evidence="3" id="KW-1185">Reference proteome</keyword>
<dbReference type="Proteomes" id="UP000220768">
    <property type="component" value="Unassembled WGS sequence"/>
</dbReference>
<protein>
    <submittedName>
        <fullName evidence="2">Uncharacterized protein</fullName>
    </submittedName>
</protein>